<evidence type="ECO:0000256" key="3">
    <source>
        <dbReference type="ARBA" id="ARBA00023274"/>
    </source>
</evidence>
<evidence type="ECO:0000256" key="1">
    <source>
        <dbReference type="ARBA" id="ARBA00008777"/>
    </source>
</evidence>
<evidence type="ECO:0000313" key="6">
    <source>
        <dbReference type="EMBL" id="PIZ95291.1"/>
    </source>
</evidence>
<dbReference type="Proteomes" id="UP000228568">
    <property type="component" value="Unassembled WGS sequence"/>
</dbReference>
<comment type="subunit">
    <text evidence="4">Part of the 50S ribosomal subunit. Contacts protein L32.</text>
</comment>
<evidence type="ECO:0000256" key="5">
    <source>
        <dbReference type="RuleBase" id="RU000660"/>
    </source>
</evidence>
<dbReference type="AlphaFoldDB" id="A0A2M7V8Y3"/>
<dbReference type="Pfam" id="PF01196">
    <property type="entry name" value="Ribosomal_L17"/>
    <property type="match status" value="1"/>
</dbReference>
<reference evidence="7" key="1">
    <citation type="submission" date="2017-09" db="EMBL/GenBank/DDBJ databases">
        <title>Depth-based differentiation of microbial function through sediment-hosted aquifers and enrichment of novel symbionts in the deep terrestrial subsurface.</title>
        <authorList>
            <person name="Probst A.J."/>
            <person name="Ladd B."/>
            <person name="Jarett J.K."/>
            <person name="Geller-Mcgrath D.E."/>
            <person name="Sieber C.M.K."/>
            <person name="Emerson J.B."/>
            <person name="Anantharaman K."/>
            <person name="Thomas B.C."/>
            <person name="Malmstrom R."/>
            <person name="Stieglmeier M."/>
            <person name="Klingl A."/>
            <person name="Woyke T."/>
            <person name="Ryan C.M."/>
            <person name="Banfield J.F."/>
        </authorList>
    </citation>
    <scope>NUCLEOTIDE SEQUENCE [LARGE SCALE GENOMIC DNA]</scope>
</reference>
<dbReference type="InterPro" id="IPR000456">
    <property type="entry name" value="Ribosomal_bL17"/>
</dbReference>
<proteinExistence type="inferred from homology"/>
<dbReference type="HAMAP" id="MF_01368">
    <property type="entry name" value="Ribosomal_bL17"/>
    <property type="match status" value="1"/>
</dbReference>
<evidence type="ECO:0000256" key="2">
    <source>
        <dbReference type="ARBA" id="ARBA00022980"/>
    </source>
</evidence>
<sequence>MRHRIKKNTLGRQRAQRVALMKSLAESLVLHDSIVTTKAKAKALKTFVEPLVTKAKKGDLVSRRRLISALFTDKVVNKLMDEIGPRYKERPGGYTRITNIGYRPNDGAEKVRIEFI</sequence>
<dbReference type="NCBIfam" id="TIGR00059">
    <property type="entry name" value="L17"/>
    <property type="match status" value="1"/>
</dbReference>
<accession>A0A2M7V8Y3</accession>
<keyword evidence="3 4" id="KW-0687">Ribonucleoprotein</keyword>
<protein>
    <recommendedName>
        <fullName evidence="4">Large ribosomal subunit protein bL17</fullName>
    </recommendedName>
</protein>
<dbReference type="PROSITE" id="PS01167">
    <property type="entry name" value="RIBOSOMAL_L17"/>
    <property type="match status" value="1"/>
</dbReference>
<evidence type="ECO:0000313" key="7">
    <source>
        <dbReference type="Proteomes" id="UP000228568"/>
    </source>
</evidence>
<dbReference type="EMBL" id="PFPK01000016">
    <property type="protein sequence ID" value="PIZ95291.1"/>
    <property type="molecule type" value="Genomic_DNA"/>
</dbReference>
<name>A0A2M7V8Y3_9BACT</name>
<dbReference type="PANTHER" id="PTHR14413:SF16">
    <property type="entry name" value="LARGE RIBOSOMAL SUBUNIT PROTEIN BL17M"/>
    <property type="match status" value="1"/>
</dbReference>
<organism evidence="6 7">
    <name type="scientific">Candidatus Magasanikbacteria bacterium CG_4_10_14_0_2_um_filter_37_12</name>
    <dbReference type="NCBI Taxonomy" id="1974637"/>
    <lineage>
        <taxon>Bacteria</taxon>
        <taxon>Candidatus Magasanikiibacteriota</taxon>
    </lineage>
</organism>
<dbReference type="InterPro" id="IPR047859">
    <property type="entry name" value="Ribosomal_bL17_CS"/>
</dbReference>
<dbReference type="InterPro" id="IPR036373">
    <property type="entry name" value="Ribosomal_bL17_sf"/>
</dbReference>
<dbReference type="PANTHER" id="PTHR14413">
    <property type="entry name" value="RIBOSOMAL PROTEIN L17"/>
    <property type="match status" value="1"/>
</dbReference>
<dbReference type="Gene3D" id="3.90.1030.10">
    <property type="entry name" value="Ribosomal protein L17"/>
    <property type="match status" value="1"/>
</dbReference>
<dbReference type="GO" id="GO:0006412">
    <property type="term" value="P:translation"/>
    <property type="evidence" value="ECO:0007669"/>
    <property type="project" value="UniProtKB-UniRule"/>
</dbReference>
<dbReference type="GO" id="GO:0003735">
    <property type="term" value="F:structural constituent of ribosome"/>
    <property type="evidence" value="ECO:0007669"/>
    <property type="project" value="InterPro"/>
</dbReference>
<keyword evidence="2 4" id="KW-0689">Ribosomal protein</keyword>
<comment type="caution">
    <text evidence="6">The sequence shown here is derived from an EMBL/GenBank/DDBJ whole genome shotgun (WGS) entry which is preliminary data.</text>
</comment>
<gene>
    <name evidence="4" type="primary">rplQ</name>
    <name evidence="6" type="ORF">COX81_01160</name>
</gene>
<evidence type="ECO:0000256" key="4">
    <source>
        <dbReference type="HAMAP-Rule" id="MF_01368"/>
    </source>
</evidence>
<dbReference type="GO" id="GO:0022625">
    <property type="term" value="C:cytosolic large ribosomal subunit"/>
    <property type="evidence" value="ECO:0007669"/>
    <property type="project" value="TreeGrafter"/>
</dbReference>
<dbReference type="SUPFAM" id="SSF64263">
    <property type="entry name" value="Prokaryotic ribosomal protein L17"/>
    <property type="match status" value="1"/>
</dbReference>
<comment type="similarity">
    <text evidence="1 4 5">Belongs to the bacterial ribosomal protein bL17 family.</text>
</comment>